<evidence type="ECO:0000313" key="2">
    <source>
        <dbReference type="Proteomes" id="UP000192634"/>
    </source>
</evidence>
<organism evidence="1 2">
    <name type="scientific">Janibacter indicus</name>
    <dbReference type="NCBI Taxonomy" id="857417"/>
    <lineage>
        <taxon>Bacteria</taxon>
        <taxon>Bacillati</taxon>
        <taxon>Actinomycetota</taxon>
        <taxon>Actinomycetes</taxon>
        <taxon>Micrococcales</taxon>
        <taxon>Intrasporangiaceae</taxon>
        <taxon>Janibacter</taxon>
    </lineage>
</organism>
<dbReference type="AlphaFoldDB" id="A0A1W2BTK9"/>
<dbReference type="OrthoDB" id="9815492at2"/>
<dbReference type="InterPro" id="IPR019933">
    <property type="entry name" value="DivIVA_domain"/>
</dbReference>
<dbReference type="Proteomes" id="UP000192634">
    <property type="component" value="Unassembled WGS sequence"/>
</dbReference>
<accession>A0A1W2BTK9</accession>
<proteinExistence type="predicted"/>
<protein>
    <submittedName>
        <fullName evidence="1">DivIVA domain-containing protein</fullName>
    </submittedName>
</protein>
<reference evidence="1 2" key="1">
    <citation type="submission" date="2017-04" db="EMBL/GenBank/DDBJ databases">
        <authorList>
            <person name="Afonso C.L."/>
            <person name="Miller P.J."/>
            <person name="Scott M.A."/>
            <person name="Spackman E."/>
            <person name="Goraichik I."/>
            <person name="Dimitrov K.M."/>
            <person name="Suarez D.L."/>
            <person name="Swayne D.E."/>
        </authorList>
    </citation>
    <scope>NUCLEOTIDE SEQUENCE [LARGE SCALE GENOMIC DNA]</scope>
    <source>
        <strain evidence="1 2">CGMCC 1.12511</strain>
    </source>
</reference>
<sequence length="77" mass="8492">MSAGAARPQFTPTRWREGYAVADVDDFLDRVFHALSTGQPVPDVASAVFRPTRFGEGYDMEEVDDFLDELAAGLPDQ</sequence>
<gene>
    <name evidence="1" type="ORF">SAMN06296429_1098</name>
</gene>
<evidence type="ECO:0000313" key="1">
    <source>
        <dbReference type="EMBL" id="SMC76335.1"/>
    </source>
</evidence>
<dbReference type="EMBL" id="FWXN01000009">
    <property type="protein sequence ID" value="SMC76335.1"/>
    <property type="molecule type" value="Genomic_DNA"/>
</dbReference>
<dbReference type="NCBIfam" id="TIGR03544">
    <property type="entry name" value="DivI1A_domain"/>
    <property type="match status" value="2"/>
</dbReference>
<name>A0A1W2BTK9_9MICO</name>
<dbReference type="Gene3D" id="6.10.250.660">
    <property type="match status" value="1"/>
</dbReference>
<dbReference type="RefSeq" id="WP_084451591.1">
    <property type="nucleotide sequence ID" value="NZ_FWXN01000009.1"/>
</dbReference>